<dbReference type="EMBL" id="LFOD01000006">
    <property type="protein sequence ID" value="KMV18635.1"/>
    <property type="molecule type" value="Genomic_DNA"/>
</dbReference>
<evidence type="ECO:0000313" key="4">
    <source>
        <dbReference type="Proteomes" id="UP000037594"/>
    </source>
</evidence>
<organism evidence="3 4">
    <name type="scientific">Mycolicibacterium conceptionense</name>
    <dbReference type="NCBI Taxonomy" id="451644"/>
    <lineage>
        <taxon>Bacteria</taxon>
        <taxon>Bacillati</taxon>
        <taxon>Actinomycetota</taxon>
        <taxon>Actinomycetes</taxon>
        <taxon>Mycobacteriales</taxon>
        <taxon>Mycobacteriaceae</taxon>
        <taxon>Mycolicibacterium</taxon>
    </lineage>
</organism>
<name>A0A0J8UE68_9MYCO</name>
<dbReference type="RefSeq" id="WP_043368006.1">
    <property type="nucleotide sequence ID" value="NZ_AGSZ01000108.1"/>
</dbReference>
<dbReference type="EMBL" id="CTEF01000003">
    <property type="protein sequence ID" value="CQD19865.1"/>
    <property type="molecule type" value="Genomic_DNA"/>
</dbReference>
<accession>A0A0J8UE68</accession>
<feature type="signal peptide" evidence="1">
    <location>
        <begin position="1"/>
        <end position="29"/>
    </location>
</feature>
<evidence type="ECO:0000313" key="2">
    <source>
        <dbReference type="EMBL" id="CQD19865.1"/>
    </source>
</evidence>
<gene>
    <name evidence="3" type="ORF">ACT17_09390</name>
    <name evidence="2" type="ORF">BN970_04543</name>
</gene>
<evidence type="ECO:0000256" key="1">
    <source>
        <dbReference type="SAM" id="SignalP"/>
    </source>
</evidence>
<proteinExistence type="predicted"/>
<evidence type="ECO:0000313" key="5">
    <source>
        <dbReference type="Proteomes" id="UP000182227"/>
    </source>
</evidence>
<dbReference type="GeneID" id="44297322"/>
<reference evidence="3 4" key="2">
    <citation type="submission" date="2015-06" db="EMBL/GenBank/DDBJ databases">
        <title>Genome sequence of Mycobacterium conceptionense strain MLE.</title>
        <authorList>
            <person name="Greninger A.L."/>
            <person name="Cunningham G."/>
            <person name="Chiu C.Y."/>
            <person name="Miller S."/>
        </authorList>
    </citation>
    <scope>NUCLEOTIDE SEQUENCE [LARGE SCALE GENOMIC DNA]</scope>
    <source>
        <strain evidence="3 4">MLE</strain>
    </source>
</reference>
<dbReference type="AlphaFoldDB" id="A0A0J8UE68"/>
<keyword evidence="1" id="KW-0732">Signal</keyword>
<reference evidence="2 5" key="1">
    <citation type="submission" date="2015-03" db="EMBL/GenBank/DDBJ databases">
        <authorList>
            <person name="Murphy D."/>
        </authorList>
    </citation>
    <scope>NUCLEOTIDE SEQUENCE [LARGE SCALE GENOMIC DNA]</scope>
    <source>
        <strain evidence="2 5">D16</strain>
    </source>
</reference>
<protein>
    <recommendedName>
        <fullName evidence="6">DUF732 domain-containing protein</fullName>
    </recommendedName>
</protein>
<dbReference type="Proteomes" id="UP000037594">
    <property type="component" value="Unassembled WGS sequence"/>
</dbReference>
<evidence type="ECO:0008006" key="6">
    <source>
        <dbReference type="Google" id="ProtNLM"/>
    </source>
</evidence>
<evidence type="ECO:0000313" key="3">
    <source>
        <dbReference type="EMBL" id="KMV18635.1"/>
    </source>
</evidence>
<dbReference type="PATRIC" id="fig|451644.5.peg.1933"/>
<feature type="chain" id="PRO_5015041582" description="DUF732 domain-containing protein" evidence="1">
    <location>
        <begin position="30"/>
        <end position="105"/>
    </location>
</feature>
<dbReference type="Proteomes" id="UP000182227">
    <property type="component" value="Unassembled WGS sequence"/>
</dbReference>
<sequence length="105" mass="10920">MSRGRVVGSVVATAVAAALGLCGSAPASAAPTGQTSAQATISELEAQGFRVILNKVGNAPMDQCTVTAVRQGTDVKHSWVQRGPTGRVNNLVRYTTAYVDLMCKR</sequence>